<evidence type="ECO:0000313" key="3">
    <source>
        <dbReference type="Proteomes" id="UP001250858"/>
    </source>
</evidence>
<evidence type="ECO:0000313" key="2">
    <source>
        <dbReference type="EMBL" id="WMX44212.1"/>
    </source>
</evidence>
<name>A0ABY9RPU2_9ACTN</name>
<proteinExistence type="predicted"/>
<reference evidence="2 3" key="1">
    <citation type="submission" date="2023-09" db="EMBL/GenBank/DDBJ databases">
        <title>Complete genome of Streptomyces roseicoloratus T14.</title>
        <authorList>
            <person name="Bashizi T."/>
            <person name="Kim M.-J."/>
            <person name="Lee G."/>
            <person name="Tagele S.B."/>
            <person name="Shin J.-H."/>
        </authorList>
    </citation>
    <scope>NUCLEOTIDE SEQUENCE [LARGE SCALE GENOMIC DNA]</scope>
    <source>
        <strain evidence="2 3">T14</strain>
    </source>
</reference>
<gene>
    <name evidence="2" type="ORF">RGF97_04165</name>
</gene>
<sequence>MPVDHIAVLNALLRAEAARERTAEHSGPRAGTEAAPERAATPAHPARTAEQPRTRTE</sequence>
<evidence type="ECO:0008006" key="4">
    <source>
        <dbReference type="Google" id="ProtNLM"/>
    </source>
</evidence>
<dbReference type="RefSeq" id="WP_164986286.1">
    <property type="nucleotide sequence ID" value="NZ_CP133762.1"/>
</dbReference>
<dbReference type="Proteomes" id="UP001250858">
    <property type="component" value="Chromosome"/>
</dbReference>
<keyword evidence="3" id="KW-1185">Reference proteome</keyword>
<feature type="region of interest" description="Disordered" evidence="1">
    <location>
        <begin position="17"/>
        <end position="57"/>
    </location>
</feature>
<organism evidence="2 3">
    <name type="scientific">Streptomyces roseicoloratus</name>
    <dbReference type="NCBI Taxonomy" id="2508722"/>
    <lineage>
        <taxon>Bacteria</taxon>
        <taxon>Bacillati</taxon>
        <taxon>Actinomycetota</taxon>
        <taxon>Actinomycetes</taxon>
        <taxon>Kitasatosporales</taxon>
        <taxon>Streptomycetaceae</taxon>
        <taxon>Streptomyces</taxon>
    </lineage>
</organism>
<dbReference type="EMBL" id="CP133762">
    <property type="protein sequence ID" value="WMX44212.1"/>
    <property type="molecule type" value="Genomic_DNA"/>
</dbReference>
<feature type="compositionally biased region" description="Basic and acidic residues" evidence="1">
    <location>
        <begin position="17"/>
        <end position="27"/>
    </location>
</feature>
<protein>
    <recommendedName>
        <fullName evidence="4">Transposase</fullName>
    </recommendedName>
</protein>
<evidence type="ECO:0000256" key="1">
    <source>
        <dbReference type="SAM" id="MobiDB-lite"/>
    </source>
</evidence>
<accession>A0ABY9RPU2</accession>
<feature type="compositionally biased region" description="Low complexity" evidence="1">
    <location>
        <begin position="29"/>
        <end position="49"/>
    </location>
</feature>